<dbReference type="SUPFAM" id="SSF46785">
    <property type="entry name" value="Winged helix' DNA-binding domain"/>
    <property type="match status" value="1"/>
</dbReference>
<dbReference type="Pfam" id="PF12840">
    <property type="entry name" value="HTH_20"/>
    <property type="match status" value="1"/>
</dbReference>
<evidence type="ECO:0000259" key="1">
    <source>
        <dbReference type="SMART" id="SM00418"/>
    </source>
</evidence>
<dbReference type="Gene3D" id="1.10.10.10">
    <property type="entry name" value="Winged helix-like DNA-binding domain superfamily/Winged helix DNA-binding domain"/>
    <property type="match status" value="1"/>
</dbReference>
<name>A0A3M8AKT4_9MICO</name>
<evidence type="ECO:0000313" key="3">
    <source>
        <dbReference type="Proteomes" id="UP000275048"/>
    </source>
</evidence>
<dbReference type="CDD" id="cd00090">
    <property type="entry name" value="HTH_ARSR"/>
    <property type="match status" value="1"/>
</dbReference>
<sequence length="206" mass="22853">MGTMTDAEPAQPAPRRPRPLEPEALKALAHPLRVRILDTLSLSGASTASGLATRLGESSGATSYHLRQLARYHLVEEMPERGSARERWWRRVPEGFTVSVDDQPDSASRAAARIVLGEWHANREALLDDFIARGDVELPREWRDAAMISTFNLRLTAEQLAQVVDALGEFAARVLDPLRGQDLPGARPVQLQFNAFPVLDGEETRR</sequence>
<organism evidence="2 3">
    <name type="scientific">Agromyces tardus</name>
    <dbReference type="NCBI Taxonomy" id="2583849"/>
    <lineage>
        <taxon>Bacteria</taxon>
        <taxon>Bacillati</taxon>
        <taxon>Actinomycetota</taxon>
        <taxon>Actinomycetes</taxon>
        <taxon>Micrococcales</taxon>
        <taxon>Microbacteriaceae</taxon>
        <taxon>Agromyces</taxon>
    </lineage>
</organism>
<comment type="caution">
    <text evidence="2">The sequence shown here is derived from an EMBL/GenBank/DDBJ whole genome shotgun (WGS) entry which is preliminary data.</text>
</comment>
<dbReference type="AlphaFoldDB" id="A0A3M8AKT4"/>
<accession>A0A3M8AKT4</accession>
<dbReference type="GO" id="GO:0003700">
    <property type="term" value="F:DNA-binding transcription factor activity"/>
    <property type="evidence" value="ECO:0007669"/>
    <property type="project" value="InterPro"/>
</dbReference>
<dbReference type="Proteomes" id="UP000275048">
    <property type="component" value="Unassembled WGS sequence"/>
</dbReference>
<dbReference type="InterPro" id="IPR001845">
    <property type="entry name" value="HTH_ArsR_DNA-bd_dom"/>
</dbReference>
<protein>
    <submittedName>
        <fullName evidence="2">ArsR family transcriptional regulator</fullName>
    </submittedName>
</protein>
<keyword evidence="3" id="KW-1185">Reference proteome</keyword>
<dbReference type="InterPro" id="IPR036388">
    <property type="entry name" value="WH-like_DNA-bd_sf"/>
</dbReference>
<feature type="domain" description="HTH arsR-type" evidence="1">
    <location>
        <begin position="23"/>
        <end position="118"/>
    </location>
</feature>
<evidence type="ECO:0000313" key="2">
    <source>
        <dbReference type="EMBL" id="RNB51812.1"/>
    </source>
</evidence>
<dbReference type="SMART" id="SM00418">
    <property type="entry name" value="HTH_ARSR"/>
    <property type="match status" value="1"/>
</dbReference>
<reference evidence="2 3" key="1">
    <citation type="submission" date="2018-10" db="EMBL/GenBank/DDBJ databases">
        <title>Isolation, diversity and antibacterial activity of antinobacteria from the wheat rhizosphere soil.</title>
        <authorList>
            <person name="Sun T."/>
        </authorList>
    </citation>
    <scope>NUCLEOTIDE SEQUENCE [LARGE SCALE GENOMIC DNA]</scope>
    <source>
        <strain evidence="2 3">SJ-23</strain>
    </source>
</reference>
<gene>
    <name evidence="2" type="ORF">EDM22_02335</name>
</gene>
<dbReference type="InterPro" id="IPR036390">
    <property type="entry name" value="WH_DNA-bd_sf"/>
</dbReference>
<dbReference type="OrthoDB" id="7945987at2"/>
<dbReference type="InterPro" id="IPR011991">
    <property type="entry name" value="ArsR-like_HTH"/>
</dbReference>
<proteinExistence type="predicted"/>
<dbReference type="EMBL" id="RHHB01000002">
    <property type="protein sequence ID" value="RNB51812.1"/>
    <property type="molecule type" value="Genomic_DNA"/>
</dbReference>